<dbReference type="GO" id="GO:0003700">
    <property type="term" value="F:DNA-binding transcription factor activity"/>
    <property type="evidence" value="ECO:0007669"/>
    <property type="project" value="InterPro"/>
</dbReference>
<evidence type="ECO:0000256" key="2">
    <source>
        <dbReference type="ARBA" id="ARBA00022723"/>
    </source>
</evidence>
<dbReference type="InterPro" id="IPR000551">
    <property type="entry name" value="MerR-type_HTH_dom"/>
</dbReference>
<evidence type="ECO:0000256" key="6">
    <source>
        <dbReference type="ARBA" id="ARBA00023125"/>
    </source>
</evidence>
<evidence type="ECO:0000313" key="10">
    <source>
        <dbReference type="EMBL" id="TDC70394.1"/>
    </source>
</evidence>
<dbReference type="SUPFAM" id="SSF46955">
    <property type="entry name" value="Putative DNA-binding domain"/>
    <property type="match status" value="1"/>
</dbReference>
<evidence type="ECO:0000256" key="1">
    <source>
        <dbReference type="ARBA" id="ARBA00022714"/>
    </source>
</evidence>
<dbReference type="GO" id="GO:0046872">
    <property type="term" value="F:metal ion binding"/>
    <property type="evidence" value="ECO:0007669"/>
    <property type="project" value="UniProtKB-KW"/>
</dbReference>
<dbReference type="EMBL" id="SMKI01000309">
    <property type="protein sequence ID" value="TDC70394.1"/>
    <property type="molecule type" value="Genomic_DNA"/>
</dbReference>
<keyword evidence="1" id="KW-0001">2Fe-2S</keyword>
<feature type="region of interest" description="Disordered" evidence="8">
    <location>
        <begin position="148"/>
        <end position="179"/>
    </location>
</feature>
<dbReference type="InterPro" id="IPR015358">
    <property type="entry name" value="Tscrpt_reg_MerR_DNA-bd"/>
</dbReference>
<keyword evidence="2" id="KW-0479">Metal-binding</keyword>
<dbReference type="GO" id="GO:0003677">
    <property type="term" value="F:DNA binding"/>
    <property type="evidence" value="ECO:0007669"/>
    <property type="project" value="UniProtKB-KW"/>
</dbReference>
<dbReference type="NCBIfam" id="TIGR01950">
    <property type="entry name" value="SoxR"/>
    <property type="match status" value="1"/>
</dbReference>
<dbReference type="PANTHER" id="PTHR30204:SF0">
    <property type="entry name" value="REDOX-SENSITIVE TRANSCRIPTIONAL ACTIVATOR SOXR"/>
    <property type="match status" value="1"/>
</dbReference>
<comment type="caution">
    <text evidence="10">The sequence shown here is derived from an EMBL/GenBank/DDBJ whole genome shotgun (WGS) entry which is preliminary data.</text>
</comment>
<dbReference type="InterPro" id="IPR009061">
    <property type="entry name" value="DNA-bd_dom_put_sf"/>
</dbReference>
<dbReference type="PANTHER" id="PTHR30204">
    <property type="entry name" value="REDOX-CYCLING DRUG-SENSING TRANSCRIPTIONAL ACTIVATOR SOXR"/>
    <property type="match status" value="1"/>
</dbReference>
<sequence>MAQTTIAKELTIGQLAQRSGVATSALRFYEEQGLIASRRTSGNQRRYHRDMLRRVAFIRVSQNVGMPLSAIRDALGKLPEGRTPNRDDWAIVSESWRVDLDRRIHRLRQLRDDLTGCIGCGCLSLESCLLANPDDICARRGSGPRRLLENDIDGTVDGARGDGRASDSCQVPENEPSCR</sequence>
<keyword evidence="3" id="KW-0408">Iron</keyword>
<dbReference type="InterPro" id="IPR010211">
    <property type="entry name" value="Redox-sen_tscrpt-act_SoxR"/>
</dbReference>
<dbReference type="AlphaFoldDB" id="A0A4R4T502"/>
<dbReference type="GO" id="GO:0051537">
    <property type="term" value="F:2 iron, 2 sulfur cluster binding"/>
    <property type="evidence" value="ECO:0007669"/>
    <property type="project" value="UniProtKB-KW"/>
</dbReference>
<evidence type="ECO:0000313" key="11">
    <source>
        <dbReference type="Proteomes" id="UP000295345"/>
    </source>
</evidence>
<feature type="domain" description="HTH merR-type" evidence="9">
    <location>
        <begin position="9"/>
        <end position="77"/>
    </location>
</feature>
<evidence type="ECO:0000256" key="5">
    <source>
        <dbReference type="ARBA" id="ARBA00023015"/>
    </source>
</evidence>
<reference evidence="10 11" key="1">
    <citation type="submission" date="2019-03" db="EMBL/GenBank/DDBJ databases">
        <title>Draft genome sequences of novel Actinobacteria.</title>
        <authorList>
            <person name="Sahin N."/>
            <person name="Ay H."/>
            <person name="Saygin H."/>
        </authorList>
    </citation>
    <scope>NUCLEOTIDE SEQUENCE [LARGE SCALE GENOMIC DNA]</scope>
    <source>
        <strain evidence="10 11">DSM 41900</strain>
    </source>
</reference>
<organism evidence="10 11">
    <name type="scientific">Streptomyces hainanensis</name>
    <dbReference type="NCBI Taxonomy" id="402648"/>
    <lineage>
        <taxon>Bacteria</taxon>
        <taxon>Bacillati</taxon>
        <taxon>Actinomycetota</taxon>
        <taxon>Actinomycetes</taxon>
        <taxon>Kitasatosporales</taxon>
        <taxon>Streptomycetaceae</taxon>
        <taxon>Streptomyces</taxon>
    </lineage>
</organism>
<dbReference type="CDD" id="cd01110">
    <property type="entry name" value="HTH_SoxR"/>
    <property type="match status" value="1"/>
</dbReference>
<keyword evidence="4" id="KW-0411">Iron-sulfur</keyword>
<dbReference type="InterPro" id="IPR047057">
    <property type="entry name" value="MerR_fam"/>
</dbReference>
<dbReference type="Gene3D" id="1.10.1660.10">
    <property type="match status" value="1"/>
</dbReference>
<gene>
    <name evidence="10" type="primary">soxR</name>
    <name evidence="10" type="ORF">E1283_24805</name>
</gene>
<dbReference type="PROSITE" id="PS00552">
    <property type="entry name" value="HTH_MERR_1"/>
    <property type="match status" value="1"/>
</dbReference>
<evidence type="ECO:0000256" key="3">
    <source>
        <dbReference type="ARBA" id="ARBA00023004"/>
    </source>
</evidence>
<evidence type="ECO:0000256" key="4">
    <source>
        <dbReference type="ARBA" id="ARBA00023014"/>
    </source>
</evidence>
<dbReference type="OrthoDB" id="9802944at2"/>
<evidence type="ECO:0000259" key="9">
    <source>
        <dbReference type="PROSITE" id="PS50937"/>
    </source>
</evidence>
<proteinExistence type="predicted"/>
<keyword evidence="7" id="KW-0804">Transcription</keyword>
<evidence type="ECO:0000256" key="7">
    <source>
        <dbReference type="ARBA" id="ARBA00023163"/>
    </source>
</evidence>
<dbReference type="PROSITE" id="PS50937">
    <property type="entry name" value="HTH_MERR_2"/>
    <property type="match status" value="1"/>
</dbReference>
<dbReference type="SMART" id="SM00422">
    <property type="entry name" value="HTH_MERR"/>
    <property type="match status" value="1"/>
</dbReference>
<dbReference type="Proteomes" id="UP000295345">
    <property type="component" value="Unassembled WGS sequence"/>
</dbReference>
<name>A0A4R4T502_9ACTN</name>
<accession>A0A4R4T502</accession>
<keyword evidence="6" id="KW-0238">DNA-binding</keyword>
<evidence type="ECO:0000256" key="8">
    <source>
        <dbReference type="SAM" id="MobiDB-lite"/>
    </source>
</evidence>
<dbReference type="Pfam" id="PF09278">
    <property type="entry name" value="MerR-DNA-bind"/>
    <property type="match status" value="1"/>
</dbReference>
<dbReference type="RefSeq" id="WP_132820364.1">
    <property type="nucleotide sequence ID" value="NZ_SMKI01000309.1"/>
</dbReference>
<keyword evidence="11" id="KW-1185">Reference proteome</keyword>
<protein>
    <submittedName>
        <fullName evidence="10">Redox-sensitive transcriptional activator SoxR</fullName>
    </submittedName>
</protein>
<dbReference type="Pfam" id="PF00376">
    <property type="entry name" value="MerR"/>
    <property type="match status" value="1"/>
</dbReference>
<dbReference type="PRINTS" id="PR00040">
    <property type="entry name" value="HTHMERR"/>
</dbReference>
<keyword evidence="5" id="KW-0805">Transcription regulation</keyword>
<dbReference type="GO" id="GO:0006979">
    <property type="term" value="P:response to oxidative stress"/>
    <property type="evidence" value="ECO:0007669"/>
    <property type="project" value="InterPro"/>
</dbReference>